<comment type="function">
    <text evidence="7">Cleaves peptide bonds on the C-terminal side of prolyl residues within peptides that are up to approximately 30 amino acids long. Has an absolute requirement for an X-Pro bond in the trans configuration immediately preceding the Pro-Y scissible bond.</text>
</comment>
<feature type="domain" description="Peptidase S9A N-terminal" evidence="10">
    <location>
        <begin position="33"/>
        <end position="432"/>
    </location>
</feature>
<dbReference type="PANTHER" id="PTHR42881:SF2">
    <property type="entry name" value="PROLYL ENDOPEPTIDASE"/>
    <property type="match status" value="1"/>
</dbReference>
<dbReference type="InterPro" id="IPR002471">
    <property type="entry name" value="Pept_S9_AS"/>
</dbReference>
<evidence type="ECO:0000256" key="2">
    <source>
        <dbReference type="ARBA" id="ARBA00005228"/>
    </source>
</evidence>
<protein>
    <recommendedName>
        <fullName evidence="3">prolyl oligopeptidase</fullName>
        <ecNumber evidence="3">3.4.21.26</ecNumber>
    </recommendedName>
    <alternativeName>
        <fullName evidence="8">Proline-specific endopeptidase</fullName>
    </alternativeName>
</protein>
<dbReference type="Pfam" id="PF02897">
    <property type="entry name" value="Peptidase_S9_N"/>
    <property type="match status" value="1"/>
</dbReference>
<evidence type="ECO:0000256" key="3">
    <source>
        <dbReference type="ARBA" id="ARBA00011897"/>
    </source>
</evidence>
<dbReference type="Proteomes" id="UP000240708">
    <property type="component" value="Unassembled WGS sequence"/>
</dbReference>
<reference evidence="11 12" key="1">
    <citation type="submission" date="2018-03" db="EMBL/GenBank/DDBJ databases">
        <title>Genomic Encyclopedia of Archaeal and Bacterial Type Strains, Phase II (KMG-II): from individual species to whole genera.</title>
        <authorList>
            <person name="Goeker M."/>
        </authorList>
    </citation>
    <scope>NUCLEOTIDE SEQUENCE [LARGE SCALE GENOMIC DNA]</scope>
    <source>
        <strain evidence="11 12">DSM 28057</strain>
    </source>
</reference>
<dbReference type="AlphaFoldDB" id="A0A2P8E4Q1"/>
<dbReference type="PRINTS" id="PR00862">
    <property type="entry name" value="PROLIGOPTASE"/>
</dbReference>
<dbReference type="InterPro" id="IPR023302">
    <property type="entry name" value="Pept_S9A_N"/>
</dbReference>
<evidence type="ECO:0000256" key="1">
    <source>
        <dbReference type="ARBA" id="ARBA00001070"/>
    </source>
</evidence>
<comment type="similarity">
    <text evidence="2">Belongs to the peptidase S9A family.</text>
</comment>
<comment type="caution">
    <text evidence="11">The sequence shown here is derived from an EMBL/GenBank/DDBJ whole genome shotgun (WGS) entry which is preliminary data.</text>
</comment>
<evidence type="ECO:0000256" key="5">
    <source>
        <dbReference type="ARBA" id="ARBA00022801"/>
    </source>
</evidence>
<dbReference type="Pfam" id="PF00326">
    <property type="entry name" value="Peptidase_S9"/>
    <property type="match status" value="1"/>
</dbReference>
<dbReference type="InterPro" id="IPR001375">
    <property type="entry name" value="Peptidase_S9_cat"/>
</dbReference>
<keyword evidence="12" id="KW-1185">Reference proteome</keyword>
<keyword evidence="4" id="KW-0645">Protease</keyword>
<evidence type="ECO:0000256" key="6">
    <source>
        <dbReference type="ARBA" id="ARBA00022825"/>
    </source>
</evidence>
<evidence type="ECO:0000259" key="9">
    <source>
        <dbReference type="Pfam" id="PF00326"/>
    </source>
</evidence>
<comment type="catalytic activity">
    <reaction evidence="1">
        <text>Hydrolysis of Pro-|-Xaa &gt;&gt; Ala-|-Xaa in oligopeptides.</text>
        <dbReference type="EC" id="3.4.21.26"/>
    </reaction>
</comment>
<dbReference type="PROSITE" id="PS51257">
    <property type="entry name" value="PROKAR_LIPOPROTEIN"/>
    <property type="match status" value="1"/>
</dbReference>
<dbReference type="PANTHER" id="PTHR42881">
    <property type="entry name" value="PROLYL ENDOPEPTIDASE"/>
    <property type="match status" value="1"/>
</dbReference>
<feature type="domain" description="Peptidase S9 prolyl oligopeptidase catalytic" evidence="9">
    <location>
        <begin position="491"/>
        <end position="704"/>
    </location>
</feature>
<keyword evidence="5" id="KW-0378">Hydrolase</keyword>
<keyword evidence="6" id="KW-0720">Serine protease</keyword>
<proteinExistence type="inferred from homology"/>
<dbReference type="InterPro" id="IPR029058">
    <property type="entry name" value="AB_hydrolase_fold"/>
</dbReference>
<dbReference type="Gene3D" id="2.130.10.120">
    <property type="entry name" value="Prolyl oligopeptidase, N-terminal domain"/>
    <property type="match status" value="1"/>
</dbReference>
<accession>A0A2P8E4Q1</accession>
<dbReference type="GO" id="GO:0005829">
    <property type="term" value="C:cytosol"/>
    <property type="evidence" value="ECO:0007669"/>
    <property type="project" value="TreeGrafter"/>
</dbReference>
<evidence type="ECO:0000259" key="10">
    <source>
        <dbReference type="Pfam" id="PF02897"/>
    </source>
</evidence>
<evidence type="ECO:0000256" key="8">
    <source>
        <dbReference type="ARBA" id="ARBA00081187"/>
    </source>
</evidence>
<evidence type="ECO:0000313" key="12">
    <source>
        <dbReference type="Proteomes" id="UP000240708"/>
    </source>
</evidence>
<dbReference type="SUPFAM" id="SSF50993">
    <property type="entry name" value="Peptidase/esterase 'gauge' domain"/>
    <property type="match status" value="1"/>
</dbReference>
<dbReference type="OrthoDB" id="9801421at2"/>
<dbReference type="GO" id="GO:0070012">
    <property type="term" value="F:oligopeptidase activity"/>
    <property type="evidence" value="ECO:0007669"/>
    <property type="project" value="TreeGrafter"/>
</dbReference>
<dbReference type="EMBL" id="PYGF01000005">
    <property type="protein sequence ID" value="PSL04441.1"/>
    <property type="molecule type" value="Genomic_DNA"/>
</dbReference>
<sequence length="711" mass="79110">MNPNKNLSVLLVAGFLAACGQEQNFPKINVNYPESKKIDHVDEYWGEQVADPFRWLEDDYSDETKAWVISQNEVTFGYLEQIPFREALRQRLEKVWNYERISAPNSYGEYQYYYKNDGLQNQSVLYRKKGPDGIEELFFDPNKLSADGTSSLGGAAFTKDGSLFAYAVSVAGSDWRDIYVMQTSNKELLEDKILDAKFTGIAWKGNEGFFYSTYEKPGGSKLSAFTNNHKLYYHQLGTEQSQDVLVFGDDKNPRRYVGASVTEDGKYLIITAANSTTGNELFIQDLSRPMSPIVPIVSNMDNTHYVVDHQDGELYIFTNLNAPNNKLVKTKISELPSENWTDLIPETENVLSVSTGGGKFFASYLKDAITEVKQFDYKGKLERVVELPGIGTASGFSAKNEEKEIYFSFTSYTTPGSIYKYDITSGHVDLYNSPKVDFDPSLYESKQVFYTSKDGTKVPMIITHKKGLKLNRKNPTILYGYGGFGVSLTPTFSIATTVWLENGGVYAVPNLRGGGEYGENWHLAGTKLKKQNVFDDFIAAGEYLIKEGYTSSDFLALRGGSNGGLLVGAVMTQRPDLAKVAFPAVGVLDMLRYHQFTAGAGWAYDYGTSDESEEMYRYLKSYSPLHNLKSGTAFPATLVTTADHDDRVVPAHSFKFAATLQEAHVGDLPVLIRIETNAGHGAGKPTAMQIAEIADIFAFGLYNMGLGFPNK</sequence>
<evidence type="ECO:0000256" key="7">
    <source>
        <dbReference type="ARBA" id="ARBA00060121"/>
    </source>
</evidence>
<dbReference type="Gene3D" id="3.40.50.1820">
    <property type="entry name" value="alpha/beta hydrolase"/>
    <property type="match status" value="1"/>
</dbReference>
<dbReference type="GO" id="GO:0006508">
    <property type="term" value="P:proteolysis"/>
    <property type="evidence" value="ECO:0007669"/>
    <property type="project" value="UniProtKB-KW"/>
</dbReference>
<dbReference type="SUPFAM" id="SSF53474">
    <property type="entry name" value="alpha/beta-Hydrolases"/>
    <property type="match status" value="1"/>
</dbReference>
<dbReference type="PROSITE" id="PS00708">
    <property type="entry name" value="PRO_ENDOPEP_SER"/>
    <property type="match status" value="1"/>
</dbReference>
<dbReference type="GO" id="GO:0004252">
    <property type="term" value="F:serine-type endopeptidase activity"/>
    <property type="evidence" value="ECO:0007669"/>
    <property type="project" value="UniProtKB-EC"/>
</dbReference>
<dbReference type="RefSeq" id="WP_106567342.1">
    <property type="nucleotide sequence ID" value="NZ_PYGF01000005.1"/>
</dbReference>
<gene>
    <name evidence="11" type="ORF">CLV48_105185</name>
</gene>
<dbReference type="EC" id="3.4.21.26" evidence="3"/>
<dbReference type="InterPro" id="IPR002470">
    <property type="entry name" value="Peptidase_S9A"/>
</dbReference>
<dbReference type="FunFam" id="3.40.50.1820:FF:000005">
    <property type="entry name" value="Prolyl endopeptidase"/>
    <property type="match status" value="1"/>
</dbReference>
<evidence type="ECO:0000256" key="4">
    <source>
        <dbReference type="ARBA" id="ARBA00022670"/>
    </source>
</evidence>
<organism evidence="11 12">
    <name type="scientific">Cecembia rubra</name>
    <dbReference type="NCBI Taxonomy" id="1485585"/>
    <lineage>
        <taxon>Bacteria</taxon>
        <taxon>Pseudomonadati</taxon>
        <taxon>Bacteroidota</taxon>
        <taxon>Cytophagia</taxon>
        <taxon>Cytophagales</taxon>
        <taxon>Cyclobacteriaceae</taxon>
        <taxon>Cecembia</taxon>
    </lineage>
</organism>
<evidence type="ECO:0000313" key="11">
    <source>
        <dbReference type="EMBL" id="PSL04441.1"/>
    </source>
</evidence>
<dbReference type="InterPro" id="IPR051167">
    <property type="entry name" value="Prolyl_oligopep/macrocyclase"/>
</dbReference>
<name>A0A2P8E4Q1_9BACT</name>